<dbReference type="AlphaFoldDB" id="A0A1G6AXX6"/>
<evidence type="ECO:0000313" key="1">
    <source>
        <dbReference type="EMBL" id="SDB13230.1"/>
    </source>
</evidence>
<keyword evidence="2" id="KW-1185">Reference proteome</keyword>
<dbReference type="Pfam" id="PF06124">
    <property type="entry name" value="DUF960"/>
    <property type="match status" value="1"/>
</dbReference>
<proteinExistence type="predicted"/>
<sequence>MAFEHTKERYASFGIATSLPHTIIDTFWDILDNYLKDVVPLDRTLTFRLANHSDKLSFEYHDVKRQILIVFDYNTPFDPFFPEIVNITDNAGIETIILPHEFD</sequence>
<accession>A0A1G6AXX6</accession>
<dbReference type="RefSeq" id="WP_018163886.1">
    <property type="nucleotide sequence ID" value="NZ_FMXP01000007.1"/>
</dbReference>
<protein>
    <recommendedName>
        <fullName evidence="3">DUF960 domain-containing protein</fullName>
    </recommendedName>
</protein>
<dbReference type="STRING" id="439219.SAMN02910293_00683"/>
<name>A0A1G6AXX6_9STRE</name>
<gene>
    <name evidence="1" type="ORF">SAMN02910293_00683</name>
</gene>
<dbReference type="Gene3D" id="3.10.450.150">
    <property type="entry name" value="enterococcus faecalis protein"/>
    <property type="match status" value="1"/>
</dbReference>
<organism evidence="1 2">
    <name type="scientific">Streptococcus henryi</name>
    <dbReference type="NCBI Taxonomy" id="439219"/>
    <lineage>
        <taxon>Bacteria</taxon>
        <taxon>Bacillati</taxon>
        <taxon>Bacillota</taxon>
        <taxon>Bacilli</taxon>
        <taxon>Lactobacillales</taxon>
        <taxon>Streptococcaceae</taxon>
        <taxon>Streptococcus</taxon>
    </lineage>
</organism>
<evidence type="ECO:0008006" key="3">
    <source>
        <dbReference type="Google" id="ProtNLM"/>
    </source>
</evidence>
<dbReference type="InterPro" id="IPR009303">
    <property type="entry name" value="DUF960"/>
</dbReference>
<reference evidence="1 2" key="1">
    <citation type="submission" date="2016-10" db="EMBL/GenBank/DDBJ databases">
        <authorList>
            <person name="de Groot N.N."/>
        </authorList>
    </citation>
    <scope>NUCLEOTIDE SEQUENCE [LARGE SCALE GENOMIC DNA]</scope>
    <source>
        <strain evidence="1 2">A-4</strain>
    </source>
</reference>
<evidence type="ECO:0000313" key="2">
    <source>
        <dbReference type="Proteomes" id="UP000182508"/>
    </source>
</evidence>
<dbReference type="EMBL" id="FMXP01000007">
    <property type="protein sequence ID" value="SDB13230.1"/>
    <property type="molecule type" value="Genomic_DNA"/>
</dbReference>
<dbReference type="Proteomes" id="UP000182508">
    <property type="component" value="Unassembled WGS sequence"/>
</dbReference>